<dbReference type="EMBL" id="FXTM01000013">
    <property type="protein sequence ID" value="SMO59334.1"/>
    <property type="molecule type" value="Genomic_DNA"/>
</dbReference>
<evidence type="ECO:0000313" key="3">
    <source>
        <dbReference type="Proteomes" id="UP000317315"/>
    </source>
</evidence>
<proteinExistence type="predicted"/>
<evidence type="ECO:0000259" key="1">
    <source>
        <dbReference type="Pfam" id="PF19266"/>
    </source>
</evidence>
<dbReference type="Pfam" id="PF19266">
    <property type="entry name" value="CIS_tube"/>
    <property type="match status" value="1"/>
</dbReference>
<dbReference type="Proteomes" id="UP000317315">
    <property type="component" value="Unassembled WGS sequence"/>
</dbReference>
<evidence type="ECO:0000313" key="2">
    <source>
        <dbReference type="EMBL" id="SMO59334.1"/>
    </source>
</evidence>
<accession>A0A521CIS7</accession>
<sequence>MLIDLTTKEYLSFEIEGRMLQPSDLIERKSANYNDVEVIGNSAPVPVFSASSLRSISFSLTFYGRGDEVEKKINFLKSLTYPAKSGNVLTTPPDVKLIWGNTFNCTGNVRDVEVQYGDVWDIRRGLPRYATVSIEFAVHEDRISAYDVRK</sequence>
<dbReference type="InterPro" id="IPR045361">
    <property type="entry name" value="CIS_tube_prot_N"/>
</dbReference>
<dbReference type="AlphaFoldDB" id="A0A521CIS7"/>
<organism evidence="2 3">
    <name type="scientific">Balnearium lithotrophicum</name>
    <dbReference type="NCBI Taxonomy" id="223788"/>
    <lineage>
        <taxon>Bacteria</taxon>
        <taxon>Pseudomonadati</taxon>
        <taxon>Aquificota</taxon>
        <taxon>Aquificia</taxon>
        <taxon>Desulfurobacteriales</taxon>
        <taxon>Desulfurobacteriaceae</taxon>
        <taxon>Balnearium</taxon>
    </lineage>
</organism>
<protein>
    <recommendedName>
        <fullName evidence="1">Contractile injection system tube protein N-terminal domain-containing protein</fullName>
    </recommendedName>
</protein>
<feature type="domain" description="Contractile injection system tube protein N-terminal" evidence="1">
    <location>
        <begin position="19"/>
        <end position="117"/>
    </location>
</feature>
<keyword evidence="3" id="KW-1185">Reference proteome</keyword>
<reference evidence="2 3" key="1">
    <citation type="submission" date="2017-05" db="EMBL/GenBank/DDBJ databases">
        <authorList>
            <person name="Varghese N."/>
            <person name="Submissions S."/>
        </authorList>
    </citation>
    <scope>NUCLEOTIDE SEQUENCE [LARGE SCALE GENOMIC DNA]</scope>
    <source>
        <strain evidence="2 3">DSM 16304</strain>
    </source>
</reference>
<gene>
    <name evidence="2" type="ORF">SAMN06269117_11311</name>
</gene>
<name>A0A521CIS7_9BACT</name>